<name>A0A0G1KB52_9BACT</name>
<accession>A0A0G1KB52</accession>
<protein>
    <recommendedName>
        <fullName evidence="3">Thioesterase domain-containing protein</fullName>
    </recommendedName>
</protein>
<sequence length="149" mass="16649">MNERIDQLRQRFDTEPLVIFMDIKLEKIGKGYAVLTALIRPEFLIAGKRIVQGGVIDVIADFAGVYAAMSTIPVSEEEFHTPAQTLTTHFLRPISGDEHLIRAVALVSDETRGHVIVNVDTYTAAEFAPHVNSNKKASTRICFSKPRKR</sequence>
<gene>
    <name evidence="1" type="ORF">UW79_C0035G0010</name>
</gene>
<evidence type="ECO:0000313" key="2">
    <source>
        <dbReference type="Proteomes" id="UP000034032"/>
    </source>
</evidence>
<evidence type="ECO:0000313" key="1">
    <source>
        <dbReference type="EMBL" id="KKT80773.1"/>
    </source>
</evidence>
<dbReference type="Proteomes" id="UP000034032">
    <property type="component" value="Unassembled WGS sequence"/>
</dbReference>
<dbReference type="EMBL" id="LCJR01000035">
    <property type="protein sequence ID" value="KKT80773.1"/>
    <property type="molecule type" value="Genomic_DNA"/>
</dbReference>
<reference evidence="1 2" key="1">
    <citation type="journal article" date="2015" name="Nature">
        <title>rRNA introns, odd ribosomes, and small enigmatic genomes across a large radiation of phyla.</title>
        <authorList>
            <person name="Brown C.T."/>
            <person name="Hug L.A."/>
            <person name="Thomas B.C."/>
            <person name="Sharon I."/>
            <person name="Castelle C.J."/>
            <person name="Singh A."/>
            <person name="Wilkins M.J."/>
            <person name="Williams K.H."/>
            <person name="Banfield J.F."/>
        </authorList>
    </citation>
    <scope>NUCLEOTIDE SEQUENCE [LARGE SCALE GENOMIC DNA]</scope>
</reference>
<dbReference type="CDD" id="cd03443">
    <property type="entry name" value="PaaI_thioesterase"/>
    <property type="match status" value="1"/>
</dbReference>
<dbReference type="InterPro" id="IPR029069">
    <property type="entry name" value="HotDog_dom_sf"/>
</dbReference>
<proteinExistence type="predicted"/>
<dbReference type="AlphaFoldDB" id="A0A0G1KB52"/>
<dbReference type="SUPFAM" id="SSF54637">
    <property type="entry name" value="Thioesterase/thiol ester dehydrase-isomerase"/>
    <property type="match status" value="1"/>
</dbReference>
<organism evidence="1 2">
    <name type="scientific">Candidatus Yanofskybacteria bacterium GW2011_GWA2_44_9</name>
    <dbReference type="NCBI Taxonomy" id="1619025"/>
    <lineage>
        <taxon>Bacteria</taxon>
        <taxon>Candidatus Yanofskyibacteriota</taxon>
    </lineage>
</organism>
<evidence type="ECO:0008006" key="3">
    <source>
        <dbReference type="Google" id="ProtNLM"/>
    </source>
</evidence>
<dbReference type="Gene3D" id="3.10.129.10">
    <property type="entry name" value="Hotdog Thioesterase"/>
    <property type="match status" value="1"/>
</dbReference>
<comment type="caution">
    <text evidence="1">The sequence shown here is derived from an EMBL/GenBank/DDBJ whole genome shotgun (WGS) entry which is preliminary data.</text>
</comment>